<proteinExistence type="predicted"/>
<name>A0A0F7VZQ5_STRLW</name>
<dbReference type="EMBL" id="LN831790">
    <property type="protein sequence ID" value="CQR63032.1"/>
    <property type="molecule type" value="Genomic_DNA"/>
</dbReference>
<dbReference type="Proteomes" id="UP000035016">
    <property type="component" value="Chromosome Chromosome"/>
</dbReference>
<organism evidence="1 2">
    <name type="scientific">Streptomyces leeuwenhoekii</name>
    <dbReference type="NCBI Taxonomy" id="1437453"/>
    <lineage>
        <taxon>Bacteria</taxon>
        <taxon>Bacillati</taxon>
        <taxon>Actinomycetota</taxon>
        <taxon>Actinomycetes</taxon>
        <taxon>Kitasatosporales</taxon>
        <taxon>Streptomycetaceae</taxon>
        <taxon>Streptomyces</taxon>
    </lineage>
</organism>
<gene>
    <name evidence="1" type="primary">sle_35710</name>
</gene>
<reference evidence="1 2" key="1">
    <citation type="submission" date="2015-02" db="EMBL/GenBank/DDBJ databases">
        <authorList>
            <person name="Gomez-Escribano P.J."/>
        </authorList>
    </citation>
    <scope>NUCLEOTIDE SEQUENCE [LARGE SCALE GENOMIC DNA]</scope>
    <source>
        <strain evidence="2">C34 (DSM 42122 / NRRL B-24963)</strain>
    </source>
</reference>
<dbReference type="AlphaFoldDB" id="A0A0F7VZQ5"/>
<evidence type="ECO:0000313" key="1">
    <source>
        <dbReference type="EMBL" id="CQR63032.1"/>
    </source>
</evidence>
<accession>A0A0F7VZQ5</accession>
<evidence type="ECO:0000313" key="2">
    <source>
        <dbReference type="Proteomes" id="UP000035016"/>
    </source>
</evidence>
<protein>
    <submittedName>
        <fullName evidence="1">Uncharacterized protein</fullName>
    </submittedName>
</protein>
<sequence length="133" mass="14542">MVTYQPSPSVPTGTRVRPQTAVRAYRTRLALCDLAKAGQPIQDRYRNVHRCDTDVSGVTYVRTLAARTYGVFRSRAVLRPLPRPHFLLLMTASITLFAMGAARPPPEMSSRLAFSSSTTTATATGELLSLCLA</sequence>
<dbReference type="KEGG" id="sle:sle_35710"/>